<name>A0A642V0Y4_9ASCO</name>
<organism evidence="6 7">
    <name type="scientific">Trichomonascus ciferrii</name>
    <dbReference type="NCBI Taxonomy" id="44093"/>
    <lineage>
        <taxon>Eukaryota</taxon>
        <taxon>Fungi</taxon>
        <taxon>Dikarya</taxon>
        <taxon>Ascomycota</taxon>
        <taxon>Saccharomycotina</taxon>
        <taxon>Dipodascomycetes</taxon>
        <taxon>Dipodascales</taxon>
        <taxon>Trichomonascaceae</taxon>
        <taxon>Trichomonascus</taxon>
        <taxon>Trichomonascus ciferrii complex</taxon>
    </lineage>
</organism>
<keyword evidence="7" id="KW-1185">Reference proteome</keyword>
<sequence length="288" mass="33346">MSGLFELPKLAQSEILPLPSDSGALANRINQATRSSHNKINNLINLKIIFALRDYRIYRQGIQSFYHVFSTFEECWKREMEKDTDIGHILKEVWTPAMARTDPLINDLMFYYSNDKSKFATPVMPEQVAFAEHIRKVTSDKPHLLLAYGHVMYLALFAGGRILRSSIMKSSGLFPQMDGLTTEEVATKGTNLFRFQVDDEDNLRASFKTKFELQTRNNLTEQEKKDIIEESQEIFRRNTACISEIEKKNRKAVMEKYGYKALRAAKIFLIALLCFVAFYILRRTTLLF</sequence>
<keyword evidence="2 4" id="KW-0479">Metal-binding</keyword>
<dbReference type="PANTHER" id="PTHR10720">
    <property type="entry name" value="HEME OXYGENASE"/>
    <property type="match status" value="1"/>
</dbReference>
<dbReference type="InterPro" id="IPR002051">
    <property type="entry name" value="Haem_Oase"/>
</dbReference>
<evidence type="ECO:0000256" key="5">
    <source>
        <dbReference type="SAM" id="Phobius"/>
    </source>
</evidence>
<dbReference type="InterPro" id="IPR016084">
    <property type="entry name" value="Haem_Oase-like_multi-hlx"/>
</dbReference>
<feature type="transmembrane region" description="Helical" evidence="5">
    <location>
        <begin position="264"/>
        <end position="281"/>
    </location>
</feature>
<dbReference type="Gene3D" id="1.20.910.10">
    <property type="entry name" value="Heme oxygenase-like"/>
    <property type="match status" value="1"/>
</dbReference>
<comment type="caution">
    <text evidence="6">The sequence shown here is derived from an EMBL/GenBank/DDBJ whole genome shotgun (WGS) entry which is preliminary data.</text>
</comment>
<evidence type="ECO:0000256" key="1">
    <source>
        <dbReference type="ARBA" id="ARBA00022617"/>
    </source>
</evidence>
<keyword evidence="5" id="KW-0472">Membrane</keyword>
<dbReference type="GO" id="GO:0004392">
    <property type="term" value="F:heme oxygenase (decyclizing) activity"/>
    <property type="evidence" value="ECO:0007669"/>
    <property type="project" value="InterPro"/>
</dbReference>
<dbReference type="GO" id="GO:0006788">
    <property type="term" value="P:heme oxidation"/>
    <property type="evidence" value="ECO:0007669"/>
    <property type="project" value="InterPro"/>
</dbReference>
<dbReference type="VEuPathDB" id="FungiDB:TRICI_004460"/>
<evidence type="ECO:0000256" key="4">
    <source>
        <dbReference type="PIRSR" id="PIRSR000343-2"/>
    </source>
</evidence>
<evidence type="ECO:0000256" key="2">
    <source>
        <dbReference type="ARBA" id="ARBA00022723"/>
    </source>
</evidence>
<keyword evidence="3 4" id="KW-0408">Iron</keyword>
<keyword evidence="5" id="KW-0812">Transmembrane</keyword>
<dbReference type="Pfam" id="PF01126">
    <property type="entry name" value="Heme_oxygenase"/>
    <property type="match status" value="1"/>
</dbReference>
<dbReference type="OrthoDB" id="652091at2759"/>
<proteinExistence type="predicted"/>
<protein>
    <submittedName>
        <fullName evidence="6">Uncharacterized protein</fullName>
    </submittedName>
</protein>
<dbReference type="SUPFAM" id="SSF48613">
    <property type="entry name" value="Heme oxygenase-like"/>
    <property type="match status" value="1"/>
</dbReference>
<evidence type="ECO:0000313" key="7">
    <source>
        <dbReference type="Proteomes" id="UP000761534"/>
    </source>
</evidence>
<keyword evidence="1" id="KW-0349">Heme</keyword>
<keyword evidence="5" id="KW-1133">Transmembrane helix</keyword>
<dbReference type="GO" id="GO:0046872">
    <property type="term" value="F:metal ion binding"/>
    <property type="evidence" value="ECO:0007669"/>
    <property type="project" value="UniProtKB-KW"/>
</dbReference>
<dbReference type="InterPro" id="IPR016053">
    <property type="entry name" value="Haem_Oase-like"/>
</dbReference>
<dbReference type="PANTHER" id="PTHR10720:SF0">
    <property type="entry name" value="HEME OXYGENASE"/>
    <property type="match status" value="1"/>
</dbReference>
<accession>A0A642V0Y4</accession>
<reference evidence="6" key="1">
    <citation type="journal article" date="2019" name="G3 (Bethesda)">
        <title>Genome Assemblies of Two Rare Opportunistic Yeast Pathogens: Diutina rugosa (syn. Candida rugosa) and Trichomonascus ciferrii (syn. Candida ciferrii).</title>
        <authorList>
            <person name="Mixao V."/>
            <person name="Saus E."/>
            <person name="Hansen A.P."/>
            <person name="Lass-Florl C."/>
            <person name="Gabaldon T."/>
        </authorList>
    </citation>
    <scope>NUCLEOTIDE SEQUENCE</scope>
    <source>
        <strain evidence="6">CBS 4856</strain>
    </source>
</reference>
<feature type="transmembrane region" description="Helical" evidence="5">
    <location>
        <begin position="145"/>
        <end position="163"/>
    </location>
</feature>
<evidence type="ECO:0000256" key="3">
    <source>
        <dbReference type="ARBA" id="ARBA00023004"/>
    </source>
</evidence>
<evidence type="ECO:0000313" key="6">
    <source>
        <dbReference type="EMBL" id="KAA8909625.1"/>
    </source>
</evidence>
<dbReference type="PRINTS" id="PR00088">
    <property type="entry name" value="HAEMOXYGNASE"/>
</dbReference>
<dbReference type="CDD" id="cd19165">
    <property type="entry name" value="HemeO"/>
    <property type="match status" value="1"/>
</dbReference>
<feature type="binding site" description="axial binding residue" evidence="4">
    <location>
        <position position="37"/>
    </location>
    <ligand>
        <name>heme b</name>
        <dbReference type="ChEBI" id="CHEBI:60344"/>
    </ligand>
    <ligandPart>
        <name>Fe</name>
        <dbReference type="ChEBI" id="CHEBI:18248"/>
    </ligandPart>
</feature>
<dbReference type="EMBL" id="SWFS01000336">
    <property type="protein sequence ID" value="KAA8909625.1"/>
    <property type="molecule type" value="Genomic_DNA"/>
</dbReference>
<dbReference type="Proteomes" id="UP000761534">
    <property type="component" value="Unassembled WGS sequence"/>
</dbReference>
<dbReference type="PIRSF" id="PIRSF000343">
    <property type="entry name" value="Haem_Oase"/>
    <property type="match status" value="1"/>
</dbReference>
<gene>
    <name evidence="6" type="ORF">TRICI_004460</name>
</gene>
<dbReference type="AlphaFoldDB" id="A0A642V0Y4"/>